<proteinExistence type="predicted"/>
<evidence type="ECO:0000256" key="1">
    <source>
        <dbReference type="ARBA" id="ARBA00004236"/>
    </source>
</evidence>
<comment type="subcellular location">
    <subcellularLocation>
        <location evidence="1">Cell membrane</location>
    </subcellularLocation>
</comment>
<evidence type="ECO:0000256" key="5">
    <source>
        <dbReference type="ARBA" id="ARBA00023136"/>
    </source>
</evidence>
<keyword evidence="7" id="KW-1185">Reference proteome</keyword>
<keyword evidence="5" id="KW-0472">Membrane</keyword>
<dbReference type="Gene3D" id="3.90.550.10">
    <property type="entry name" value="Spore Coat Polysaccharide Biosynthesis Protein SpsA, Chain A"/>
    <property type="match status" value="1"/>
</dbReference>
<evidence type="ECO:0008006" key="8">
    <source>
        <dbReference type="Google" id="ProtNLM"/>
    </source>
</evidence>
<gene>
    <name evidence="6" type="ORF">JN12_02645</name>
</gene>
<keyword evidence="2" id="KW-1003">Cell membrane</keyword>
<dbReference type="GO" id="GO:0016757">
    <property type="term" value="F:glycosyltransferase activity"/>
    <property type="evidence" value="ECO:0007669"/>
    <property type="project" value="UniProtKB-KW"/>
</dbReference>
<evidence type="ECO:0000313" key="7">
    <source>
        <dbReference type="Proteomes" id="UP000319449"/>
    </source>
</evidence>
<dbReference type="InterPro" id="IPR029044">
    <property type="entry name" value="Nucleotide-diphossugar_trans"/>
</dbReference>
<dbReference type="PANTHER" id="PTHR43646:SF2">
    <property type="entry name" value="GLYCOSYLTRANSFERASE 2-LIKE DOMAIN-CONTAINING PROTEIN"/>
    <property type="match status" value="1"/>
</dbReference>
<reference evidence="6 7" key="1">
    <citation type="submission" date="2019-07" db="EMBL/GenBank/DDBJ databases">
        <title>Genomic Encyclopedia of Archaeal and Bacterial Type Strains, Phase II (KMG-II): from individual species to whole genera.</title>
        <authorList>
            <person name="Goeker M."/>
        </authorList>
    </citation>
    <scope>NUCLEOTIDE SEQUENCE [LARGE SCALE GENOMIC DNA]</scope>
    <source>
        <strain evidence="6 7">ATCC BAA-1139</strain>
    </source>
</reference>
<evidence type="ECO:0000256" key="2">
    <source>
        <dbReference type="ARBA" id="ARBA00022475"/>
    </source>
</evidence>
<evidence type="ECO:0000256" key="3">
    <source>
        <dbReference type="ARBA" id="ARBA00022676"/>
    </source>
</evidence>
<dbReference type="PANTHER" id="PTHR43646">
    <property type="entry name" value="GLYCOSYLTRANSFERASE"/>
    <property type="match status" value="1"/>
</dbReference>
<accession>A0A562VJW7</accession>
<protein>
    <recommendedName>
        <fullName evidence="8">Glycosyl transferase family 2</fullName>
    </recommendedName>
</protein>
<comment type="caution">
    <text evidence="6">The sequence shown here is derived from an EMBL/GenBank/DDBJ whole genome shotgun (WGS) entry which is preliminary data.</text>
</comment>
<dbReference type="Proteomes" id="UP000319449">
    <property type="component" value="Unassembled WGS sequence"/>
</dbReference>
<dbReference type="GO" id="GO:0005886">
    <property type="term" value="C:plasma membrane"/>
    <property type="evidence" value="ECO:0007669"/>
    <property type="project" value="UniProtKB-SubCell"/>
</dbReference>
<name>A0A562VJW7_9BACT</name>
<dbReference type="AlphaFoldDB" id="A0A562VJW7"/>
<keyword evidence="4" id="KW-0808">Transferase</keyword>
<evidence type="ECO:0000256" key="4">
    <source>
        <dbReference type="ARBA" id="ARBA00022679"/>
    </source>
</evidence>
<keyword evidence="3" id="KW-0328">Glycosyltransferase</keyword>
<sequence>MKDNRLGDYLARRAVGPPWQLELSRSAPFTGGIVIPALAEADNLPLLLNALVSDDTLPPSGMVAVVVVNNRTDASAREKADNARSLDLLAAAAPRLPFPLGIVDAASPGFELPLKDGGVGLARKIGHDLLLPHLDFATCDPLLVSLDADTLVEPGYAGAIQAHFTAAKAGGAVIPFAHRHGGDELEVRAIERYELFLRCYVAGLAHAGSPYAFHTVGSAMACRASAYLRTGGMNRRRAGEDFYFLQGLAKTAGVARVAGTTVHPSPRRSERVPFGTGRAMNALLDREEKAVLFYRPECYELLREWLTAAADGCRQHDPALPQRAASISPHLATFLDSQGFGSAWERLIIQNRTPERLAKSFHDWFDAFRTMKFFHYLADGPYPRTEPDEILHRFPAAWGAPALTPTDRLEFLRHRQSADEPLSSGV</sequence>
<dbReference type="EMBL" id="VLLN01000017">
    <property type="protein sequence ID" value="TWJ18243.1"/>
    <property type="molecule type" value="Genomic_DNA"/>
</dbReference>
<dbReference type="OrthoDB" id="5391853at2"/>
<organism evidence="6 7">
    <name type="scientific">Geobacter argillaceus</name>
    <dbReference type="NCBI Taxonomy" id="345631"/>
    <lineage>
        <taxon>Bacteria</taxon>
        <taxon>Pseudomonadati</taxon>
        <taxon>Thermodesulfobacteriota</taxon>
        <taxon>Desulfuromonadia</taxon>
        <taxon>Geobacterales</taxon>
        <taxon>Geobacteraceae</taxon>
        <taxon>Geobacter</taxon>
    </lineage>
</organism>
<dbReference type="SUPFAM" id="SSF53448">
    <property type="entry name" value="Nucleotide-diphospho-sugar transferases"/>
    <property type="match status" value="1"/>
</dbReference>
<evidence type="ECO:0000313" key="6">
    <source>
        <dbReference type="EMBL" id="TWJ18243.1"/>
    </source>
</evidence>
<dbReference type="RefSeq" id="WP_145023510.1">
    <property type="nucleotide sequence ID" value="NZ_VLLN01000017.1"/>
</dbReference>